<organism evidence="2 3">
    <name type="scientific">Parabacteroides distasonis</name>
    <dbReference type="NCBI Taxonomy" id="823"/>
    <lineage>
        <taxon>Bacteria</taxon>
        <taxon>Pseudomonadati</taxon>
        <taxon>Bacteroidota</taxon>
        <taxon>Bacteroidia</taxon>
        <taxon>Bacteroidales</taxon>
        <taxon>Tannerellaceae</taxon>
        <taxon>Parabacteroides</taxon>
    </lineage>
</organism>
<dbReference type="AlphaFoldDB" id="A0A173UQ80"/>
<evidence type="ECO:0000259" key="1">
    <source>
        <dbReference type="Pfam" id="PF08937"/>
    </source>
</evidence>
<dbReference type="EMBL" id="CYXP01000005">
    <property type="protein sequence ID" value="CUN17181.1"/>
    <property type="molecule type" value="Genomic_DNA"/>
</dbReference>
<dbReference type="Proteomes" id="UP000095591">
    <property type="component" value="Unassembled WGS sequence"/>
</dbReference>
<proteinExistence type="predicted"/>
<accession>A0A173UQ80</accession>
<feature type="domain" description="Thoeris protein ThsB TIR-like" evidence="1">
    <location>
        <begin position="19"/>
        <end position="84"/>
    </location>
</feature>
<dbReference type="Gene3D" id="3.40.50.11200">
    <property type="match status" value="1"/>
</dbReference>
<dbReference type="Pfam" id="PF08937">
    <property type="entry name" value="ThsB_TIR"/>
    <property type="match status" value="1"/>
</dbReference>
<reference evidence="2 3" key="1">
    <citation type="submission" date="2015-09" db="EMBL/GenBank/DDBJ databases">
        <authorList>
            <consortium name="Pathogen Informatics"/>
        </authorList>
    </citation>
    <scope>NUCLEOTIDE SEQUENCE [LARGE SCALE GENOMIC DNA]</scope>
    <source>
        <strain evidence="2 3">2789STDY5608872</strain>
    </source>
</reference>
<dbReference type="InterPro" id="IPR015032">
    <property type="entry name" value="ThsB__TIR-like_domain"/>
</dbReference>
<gene>
    <name evidence="2" type="ORF">ERS852429_02267</name>
</gene>
<sequence length="176" mass="20693">MNIRALKNKTKTYLAGDWSGDKAAIDKLHEWNEGNRWSLHFIDVHNLTQSRDNSNNCNIKTSLRMRMGISKTFVLIIGEHTKSLRSGACYLCKWYRENSCLLRHSVDNRSYVDYECDMAIKENAKIVILYNSIIVDRNKCPEMLRNKGIYKPMKKFNFNTWNVEWDYQTVKSAIND</sequence>
<name>A0A173UQ80_PARDI</name>
<evidence type="ECO:0000313" key="3">
    <source>
        <dbReference type="Proteomes" id="UP000095591"/>
    </source>
</evidence>
<dbReference type="RefSeq" id="WP_057256641.1">
    <property type="nucleotide sequence ID" value="NZ_CYXP01000005.1"/>
</dbReference>
<evidence type="ECO:0000313" key="2">
    <source>
        <dbReference type="EMBL" id="CUN17181.1"/>
    </source>
</evidence>
<protein>
    <submittedName>
        <fullName evidence="2">MTH538 TIR-like domain (DUF1863)</fullName>
    </submittedName>
</protein>